<accession>A0A3M7PPX6</accession>
<proteinExistence type="predicted"/>
<feature type="region of interest" description="Disordered" evidence="1">
    <location>
        <begin position="218"/>
        <end position="252"/>
    </location>
</feature>
<feature type="region of interest" description="Disordered" evidence="1">
    <location>
        <begin position="171"/>
        <end position="200"/>
    </location>
</feature>
<evidence type="ECO:0000313" key="3">
    <source>
        <dbReference type="Proteomes" id="UP000276133"/>
    </source>
</evidence>
<feature type="compositionally biased region" description="Polar residues" evidence="1">
    <location>
        <begin position="179"/>
        <end position="197"/>
    </location>
</feature>
<feature type="region of interest" description="Disordered" evidence="1">
    <location>
        <begin position="80"/>
        <end position="109"/>
    </location>
</feature>
<feature type="compositionally biased region" description="Basic and acidic residues" evidence="1">
    <location>
        <begin position="298"/>
        <end position="317"/>
    </location>
</feature>
<feature type="region of interest" description="Disordered" evidence="1">
    <location>
        <begin position="285"/>
        <end position="325"/>
    </location>
</feature>
<dbReference type="Proteomes" id="UP000276133">
    <property type="component" value="Unassembled WGS sequence"/>
</dbReference>
<dbReference type="EMBL" id="REGN01009436">
    <property type="protein sequence ID" value="RNA01172.1"/>
    <property type="molecule type" value="Genomic_DNA"/>
</dbReference>
<feature type="non-terminal residue" evidence="2">
    <location>
        <position position="1"/>
    </location>
</feature>
<protein>
    <submittedName>
        <fullName evidence="2">Uncharacterized protein</fullName>
    </submittedName>
</protein>
<feature type="compositionally biased region" description="Polar residues" evidence="1">
    <location>
        <begin position="89"/>
        <end position="102"/>
    </location>
</feature>
<feature type="compositionally biased region" description="Basic and acidic residues" evidence="1">
    <location>
        <begin position="225"/>
        <end position="252"/>
    </location>
</feature>
<name>A0A3M7PPX6_BRAPC</name>
<organism evidence="2 3">
    <name type="scientific">Brachionus plicatilis</name>
    <name type="common">Marine rotifer</name>
    <name type="synonym">Brachionus muelleri</name>
    <dbReference type="NCBI Taxonomy" id="10195"/>
    <lineage>
        <taxon>Eukaryota</taxon>
        <taxon>Metazoa</taxon>
        <taxon>Spiralia</taxon>
        <taxon>Gnathifera</taxon>
        <taxon>Rotifera</taxon>
        <taxon>Eurotatoria</taxon>
        <taxon>Monogononta</taxon>
        <taxon>Pseudotrocha</taxon>
        <taxon>Ploima</taxon>
        <taxon>Brachionidae</taxon>
        <taxon>Brachionus</taxon>
    </lineage>
</organism>
<dbReference type="AlphaFoldDB" id="A0A3M7PPX6"/>
<evidence type="ECO:0000256" key="1">
    <source>
        <dbReference type="SAM" id="MobiDB-lite"/>
    </source>
</evidence>
<evidence type="ECO:0000313" key="2">
    <source>
        <dbReference type="EMBL" id="RNA01172.1"/>
    </source>
</evidence>
<gene>
    <name evidence="2" type="ORF">BpHYR1_017393</name>
</gene>
<sequence length="428" mass="47911">EIDTDIEMKGKASTSLMKTLISRKPSGSSIILNEENGDGSNSGIFPMRQKSQSCDVQPLTPIGTKFALTMLGLSKNHNKNKLTQKTVKHSVSSSNIRSNEGSNEPVDKQPEELDELYLLDMDRIEKNKLKLNLIKKKSIEENVNVIRHPIDPNSSFKQLIKKEIMALEERKTNSVDVPKTQTKPKNNSKGKEQQPSVDTLEKTNNNLLLKRLLSQENLVPTDLTKPNETEAAKNNDNKLKKKSSKAESENGSKDDIILRALLNSNDLEPQVLELESVFKLGQAANNSSNRQNSPKKSIKGESTKKEITNNDYQKNKNDNPPSISSKINSLLVKENIQLSEELEKNQLENFRNKYDRFMEQNSFDFSTPNQNSSLFTNEASNQNVQLSKSCTNLALENISEPGSIKSEPCITNKSNPAQHSIHVIEGNP</sequence>
<keyword evidence="3" id="KW-1185">Reference proteome</keyword>
<comment type="caution">
    <text evidence="2">The sequence shown here is derived from an EMBL/GenBank/DDBJ whole genome shotgun (WGS) entry which is preliminary data.</text>
</comment>
<reference evidence="2 3" key="1">
    <citation type="journal article" date="2018" name="Sci. Rep.">
        <title>Genomic signatures of local adaptation to the degree of environmental predictability in rotifers.</title>
        <authorList>
            <person name="Franch-Gras L."/>
            <person name="Hahn C."/>
            <person name="Garcia-Roger E.M."/>
            <person name="Carmona M.J."/>
            <person name="Serra M."/>
            <person name="Gomez A."/>
        </authorList>
    </citation>
    <scope>NUCLEOTIDE SEQUENCE [LARGE SCALE GENOMIC DNA]</scope>
    <source>
        <strain evidence="2">HYR1</strain>
    </source>
</reference>